<evidence type="ECO:0000259" key="5">
    <source>
        <dbReference type="PROSITE" id="PS50977"/>
    </source>
</evidence>
<dbReference type="InterPro" id="IPR011075">
    <property type="entry name" value="TetR_C"/>
</dbReference>
<dbReference type="Gene3D" id="1.10.357.10">
    <property type="entry name" value="Tetracycline Repressor, domain 2"/>
    <property type="match status" value="1"/>
</dbReference>
<name>A0ABW8AJJ6_9ACTN</name>
<feature type="DNA-binding region" description="H-T-H motif" evidence="4">
    <location>
        <begin position="39"/>
        <end position="58"/>
    </location>
</feature>
<evidence type="ECO:0000256" key="4">
    <source>
        <dbReference type="PROSITE-ProRule" id="PRU00335"/>
    </source>
</evidence>
<evidence type="ECO:0000313" key="6">
    <source>
        <dbReference type="EMBL" id="MFI7586541.1"/>
    </source>
</evidence>
<evidence type="ECO:0000256" key="2">
    <source>
        <dbReference type="ARBA" id="ARBA00023125"/>
    </source>
</evidence>
<organism evidence="6 7">
    <name type="scientific">Spongisporangium articulatum</name>
    <dbReference type="NCBI Taxonomy" id="3362603"/>
    <lineage>
        <taxon>Bacteria</taxon>
        <taxon>Bacillati</taxon>
        <taxon>Actinomycetota</taxon>
        <taxon>Actinomycetes</taxon>
        <taxon>Kineosporiales</taxon>
        <taxon>Kineosporiaceae</taxon>
        <taxon>Spongisporangium</taxon>
    </lineage>
</organism>
<evidence type="ECO:0000256" key="1">
    <source>
        <dbReference type="ARBA" id="ARBA00023015"/>
    </source>
</evidence>
<dbReference type="InterPro" id="IPR050109">
    <property type="entry name" value="HTH-type_TetR-like_transc_reg"/>
</dbReference>
<dbReference type="EMBL" id="JBITLV010000001">
    <property type="protein sequence ID" value="MFI7586541.1"/>
    <property type="molecule type" value="Genomic_DNA"/>
</dbReference>
<dbReference type="InterPro" id="IPR009057">
    <property type="entry name" value="Homeodomain-like_sf"/>
</dbReference>
<gene>
    <name evidence="6" type="ORF">ACIB24_05645</name>
</gene>
<comment type="caution">
    <text evidence="6">The sequence shown here is derived from an EMBL/GenBank/DDBJ whole genome shotgun (WGS) entry which is preliminary data.</text>
</comment>
<protein>
    <submittedName>
        <fullName evidence="6">TetR/AcrR family transcriptional regulator</fullName>
    </submittedName>
</protein>
<keyword evidence="2 4" id="KW-0238">DNA-binding</keyword>
<keyword evidence="7" id="KW-1185">Reference proteome</keyword>
<dbReference type="SUPFAM" id="SSF46689">
    <property type="entry name" value="Homeodomain-like"/>
    <property type="match status" value="1"/>
</dbReference>
<accession>A0ABW8AJJ6</accession>
<feature type="domain" description="HTH tetR-type" evidence="5">
    <location>
        <begin position="16"/>
        <end position="76"/>
    </location>
</feature>
<evidence type="ECO:0000256" key="3">
    <source>
        <dbReference type="ARBA" id="ARBA00023163"/>
    </source>
</evidence>
<dbReference type="InterPro" id="IPR001647">
    <property type="entry name" value="HTH_TetR"/>
</dbReference>
<evidence type="ECO:0000313" key="7">
    <source>
        <dbReference type="Proteomes" id="UP001612915"/>
    </source>
</evidence>
<keyword evidence="3" id="KW-0804">Transcription</keyword>
<dbReference type="PANTHER" id="PTHR30055:SF148">
    <property type="entry name" value="TETR-FAMILY TRANSCRIPTIONAL REGULATOR"/>
    <property type="match status" value="1"/>
</dbReference>
<dbReference type="RefSeq" id="WP_398276365.1">
    <property type="nucleotide sequence ID" value="NZ_JBITLV010000001.1"/>
</dbReference>
<dbReference type="SUPFAM" id="SSF48498">
    <property type="entry name" value="Tetracyclin repressor-like, C-terminal domain"/>
    <property type="match status" value="1"/>
</dbReference>
<dbReference type="Gene3D" id="1.10.10.60">
    <property type="entry name" value="Homeodomain-like"/>
    <property type="match status" value="1"/>
</dbReference>
<dbReference type="InterPro" id="IPR036271">
    <property type="entry name" value="Tet_transcr_reg_TetR-rel_C_sf"/>
</dbReference>
<dbReference type="PROSITE" id="PS50977">
    <property type="entry name" value="HTH_TETR_2"/>
    <property type="match status" value="1"/>
</dbReference>
<dbReference type="Proteomes" id="UP001612915">
    <property type="component" value="Unassembled WGS sequence"/>
</dbReference>
<dbReference type="Pfam" id="PF00440">
    <property type="entry name" value="TetR_N"/>
    <property type="match status" value="1"/>
</dbReference>
<reference evidence="6 7" key="1">
    <citation type="submission" date="2024-10" db="EMBL/GenBank/DDBJ databases">
        <title>The Natural Products Discovery Center: Release of the First 8490 Sequenced Strains for Exploring Actinobacteria Biosynthetic Diversity.</title>
        <authorList>
            <person name="Kalkreuter E."/>
            <person name="Kautsar S.A."/>
            <person name="Yang D."/>
            <person name="Bader C.D."/>
            <person name="Teijaro C.N."/>
            <person name="Fluegel L."/>
            <person name="Davis C.M."/>
            <person name="Simpson J.R."/>
            <person name="Lauterbach L."/>
            <person name="Steele A.D."/>
            <person name="Gui C."/>
            <person name="Meng S."/>
            <person name="Li G."/>
            <person name="Viehrig K."/>
            <person name="Ye F."/>
            <person name="Su P."/>
            <person name="Kiefer A.F."/>
            <person name="Nichols A."/>
            <person name="Cepeda A.J."/>
            <person name="Yan W."/>
            <person name="Fan B."/>
            <person name="Jiang Y."/>
            <person name="Adhikari A."/>
            <person name="Zheng C.-J."/>
            <person name="Schuster L."/>
            <person name="Cowan T.M."/>
            <person name="Smanski M.J."/>
            <person name="Chevrette M.G."/>
            <person name="De Carvalho L.P.S."/>
            <person name="Shen B."/>
        </authorList>
    </citation>
    <scope>NUCLEOTIDE SEQUENCE [LARGE SCALE GENOMIC DNA]</scope>
    <source>
        <strain evidence="6 7">NPDC049639</strain>
    </source>
</reference>
<dbReference type="PANTHER" id="PTHR30055">
    <property type="entry name" value="HTH-TYPE TRANSCRIPTIONAL REGULATOR RUTR"/>
    <property type="match status" value="1"/>
</dbReference>
<proteinExistence type="predicted"/>
<dbReference type="Pfam" id="PF16859">
    <property type="entry name" value="TetR_C_11"/>
    <property type="match status" value="1"/>
</dbReference>
<sequence>MTTETPSTTRPGGRSARVRAAVHRAVVDLLTEQPADGLTIPAVAQRAGVHPTTVYRRWGSIAELIAAVASSRFTGDLVVPDTGSLRSDLQQWAAEVATDLNDPDSLAILRAGVGSGPPGTSHNCVADREAQIAAMIERERARGHATPDATATTERLLGPIYYRALFQGGVDPAWAQRLVTELD</sequence>
<keyword evidence="1" id="KW-0805">Transcription regulation</keyword>